<feature type="compositionally biased region" description="Polar residues" evidence="5">
    <location>
        <begin position="1"/>
        <end position="31"/>
    </location>
</feature>
<protein>
    <submittedName>
        <fullName evidence="7">Protein PHR1-LIKE 1</fullName>
    </submittedName>
</protein>
<comment type="caution">
    <text evidence="7">The sequence shown here is derived from an EMBL/GenBank/DDBJ whole genome shotgun (WGS) entry which is preliminary data.</text>
</comment>
<dbReference type="EMBL" id="JAUJYO010000002">
    <property type="protein sequence ID" value="KAK1323759.1"/>
    <property type="molecule type" value="Genomic_DNA"/>
</dbReference>
<accession>A0AAV9FEQ5</accession>
<keyword evidence="4" id="KW-0539">Nucleus</keyword>
<dbReference type="NCBIfam" id="TIGR01557">
    <property type="entry name" value="myb_SHAQKYF"/>
    <property type="match status" value="1"/>
</dbReference>
<evidence type="ECO:0000259" key="6">
    <source>
        <dbReference type="PROSITE" id="PS51294"/>
    </source>
</evidence>
<dbReference type="Pfam" id="PF00249">
    <property type="entry name" value="Myb_DNA-binding"/>
    <property type="match status" value="1"/>
</dbReference>
<proteinExistence type="predicted"/>
<keyword evidence="3" id="KW-0804">Transcription</keyword>
<dbReference type="InterPro" id="IPR025756">
    <property type="entry name" value="Myb_CC_LHEQLE"/>
</dbReference>
<dbReference type="AlphaFoldDB" id="A0AAV9FEQ5"/>
<evidence type="ECO:0000256" key="4">
    <source>
        <dbReference type="ARBA" id="ARBA00023242"/>
    </source>
</evidence>
<feature type="compositionally biased region" description="Polar residues" evidence="5">
    <location>
        <begin position="439"/>
        <end position="457"/>
    </location>
</feature>
<keyword evidence="2" id="KW-0238">DNA-binding</keyword>
<gene>
    <name evidence="7" type="primary">PHL1</name>
    <name evidence="7" type="ORF">QJS10_CPA02g01620</name>
</gene>
<feature type="compositionally biased region" description="Basic and acidic residues" evidence="5">
    <location>
        <begin position="471"/>
        <end position="485"/>
    </location>
</feature>
<feature type="region of interest" description="Disordered" evidence="5">
    <location>
        <begin position="333"/>
        <end position="357"/>
    </location>
</feature>
<dbReference type="FunFam" id="1.10.10.60:FF:000002">
    <property type="entry name" value="Myb family transcription factor"/>
    <property type="match status" value="1"/>
</dbReference>
<organism evidence="7 8">
    <name type="scientific">Acorus calamus</name>
    <name type="common">Sweet flag</name>
    <dbReference type="NCBI Taxonomy" id="4465"/>
    <lineage>
        <taxon>Eukaryota</taxon>
        <taxon>Viridiplantae</taxon>
        <taxon>Streptophyta</taxon>
        <taxon>Embryophyta</taxon>
        <taxon>Tracheophyta</taxon>
        <taxon>Spermatophyta</taxon>
        <taxon>Magnoliopsida</taxon>
        <taxon>Liliopsida</taxon>
        <taxon>Acoraceae</taxon>
        <taxon>Acorus</taxon>
    </lineage>
</organism>
<dbReference type="Pfam" id="PF14379">
    <property type="entry name" value="Myb_CC_LHEQLE"/>
    <property type="match status" value="1"/>
</dbReference>
<dbReference type="Gene3D" id="1.10.10.60">
    <property type="entry name" value="Homeodomain-like"/>
    <property type="match status" value="1"/>
</dbReference>
<evidence type="ECO:0000256" key="3">
    <source>
        <dbReference type="ARBA" id="ARBA00023163"/>
    </source>
</evidence>
<keyword evidence="8" id="KW-1185">Reference proteome</keyword>
<dbReference type="InterPro" id="IPR017930">
    <property type="entry name" value="Myb_dom"/>
</dbReference>
<dbReference type="SUPFAM" id="SSF46689">
    <property type="entry name" value="Homeodomain-like"/>
    <property type="match status" value="1"/>
</dbReference>
<dbReference type="PROSITE" id="PS51294">
    <property type="entry name" value="HTH_MYB"/>
    <property type="match status" value="1"/>
</dbReference>
<feature type="region of interest" description="Disordered" evidence="5">
    <location>
        <begin position="1"/>
        <end position="32"/>
    </location>
</feature>
<feature type="domain" description="HTH myb-type" evidence="6">
    <location>
        <begin position="268"/>
        <end position="328"/>
    </location>
</feature>
<sequence>MNSHMIDSVKQRQSPTELMQSQGSSPSSTHCPFNAKLNCQKFLEANPSSSVPSPYIDSGSPISTSPGKMPSFLPKKFCPESEPNSPFSQVSHPQHPERMYSRSSTFCTDLYLSSSTSSETTRQLGILPFLPHPPKCDQLTSAVRSSNSSVLLSDDINDRCNETEFSDDIMKDFLNLSGDASDGSFHGENHARESLAYSEQMDLQILSEQLGINMTDNGESPCLDEIYERPQESSVSLSEYKSNQIRQQLVSTTRIQLHSHPPAPGPSAANKPRMRWTPELHECFLDAVGKLDGPEKATPKSVLNLMGVEGLTIYHVKSHLQKYRLAKYLPEKKDDNKTSCSEERKKSLTSNNTDAGIKRGMQVTEALRLQMEVQKQLHEQLEVQRALQLRIEEHARYLQKILEEQQKASSTFMSSCNSLPSAERQPSKEVQLGSPPQPATANTSPDQAESKVDSVSSPPRPKHNIADSDDESKLEVERKRQRVEAEPEVTT</sequence>
<dbReference type="InterPro" id="IPR046955">
    <property type="entry name" value="PHR1-like"/>
</dbReference>
<feature type="compositionally biased region" description="Basic and acidic residues" evidence="5">
    <location>
        <begin position="333"/>
        <end position="346"/>
    </location>
</feature>
<dbReference type="PANTHER" id="PTHR31499:SF80">
    <property type="entry name" value="HTH MYB-TYPE DOMAIN-CONTAINING PROTEIN"/>
    <property type="match status" value="1"/>
</dbReference>
<dbReference type="PANTHER" id="PTHR31499">
    <property type="entry name" value="MYB FAMILY TRANSCRIPTION FACTOR PHL11"/>
    <property type="match status" value="1"/>
</dbReference>
<evidence type="ECO:0000313" key="7">
    <source>
        <dbReference type="EMBL" id="KAK1323759.1"/>
    </source>
</evidence>
<reference evidence="7" key="2">
    <citation type="submission" date="2023-06" db="EMBL/GenBank/DDBJ databases">
        <authorList>
            <person name="Ma L."/>
            <person name="Liu K.-W."/>
            <person name="Li Z."/>
            <person name="Hsiao Y.-Y."/>
            <person name="Qi Y."/>
            <person name="Fu T."/>
            <person name="Tang G."/>
            <person name="Zhang D."/>
            <person name="Sun W.-H."/>
            <person name="Liu D.-K."/>
            <person name="Li Y."/>
            <person name="Chen G.-Z."/>
            <person name="Liu X.-D."/>
            <person name="Liao X.-Y."/>
            <person name="Jiang Y.-T."/>
            <person name="Yu X."/>
            <person name="Hao Y."/>
            <person name="Huang J."/>
            <person name="Zhao X.-W."/>
            <person name="Ke S."/>
            <person name="Chen Y.-Y."/>
            <person name="Wu W.-L."/>
            <person name="Hsu J.-L."/>
            <person name="Lin Y.-F."/>
            <person name="Huang M.-D."/>
            <person name="Li C.-Y."/>
            <person name="Huang L."/>
            <person name="Wang Z.-W."/>
            <person name="Zhao X."/>
            <person name="Zhong W.-Y."/>
            <person name="Peng D.-H."/>
            <person name="Ahmad S."/>
            <person name="Lan S."/>
            <person name="Zhang J.-S."/>
            <person name="Tsai W.-C."/>
            <person name="Van De Peer Y."/>
            <person name="Liu Z.-J."/>
        </authorList>
    </citation>
    <scope>NUCLEOTIDE SEQUENCE</scope>
    <source>
        <strain evidence="7">CP</strain>
        <tissue evidence="7">Leaves</tissue>
    </source>
</reference>
<reference evidence="7" key="1">
    <citation type="journal article" date="2023" name="Nat. Commun.">
        <title>Diploid and tetraploid genomes of Acorus and the evolution of monocots.</title>
        <authorList>
            <person name="Ma L."/>
            <person name="Liu K.W."/>
            <person name="Li Z."/>
            <person name="Hsiao Y.Y."/>
            <person name="Qi Y."/>
            <person name="Fu T."/>
            <person name="Tang G.D."/>
            <person name="Zhang D."/>
            <person name="Sun W.H."/>
            <person name="Liu D.K."/>
            <person name="Li Y."/>
            <person name="Chen G.Z."/>
            <person name="Liu X.D."/>
            <person name="Liao X.Y."/>
            <person name="Jiang Y.T."/>
            <person name="Yu X."/>
            <person name="Hao Y."/>
            <person name="Huang J."/>
            <person name="Zhao X.W."/>
            <person name="Ke S."/>
            <person name="Chen Y.Y."/>
            <person name="Wu W.L."/>
            <person name="Hsu J.L."/>
            <person name="Lin Y.F."/>
            <person name="Huang M.D."/>
            <person name="Li C.Y."/>
            <person name="Huang L."/>
            <person name="Wang Z.W."/>
            <person name="Zhao X."/>
            <person name="Zhong W.Y."/>
            <person name="Peng D.H."/>
            <person name="Ahmad S."/>
            <person name="Lan S."/>
            <person name="Zhang J.S."/>
            <person name="Tsai W.C."/>
            <person name="Van de Peer Y."/>
            <person name="Liu Z.J."/>
        </authorList>
    </citation>
    <scope>NUCLEOTIDE SEQUENCE</scope>
    <source>
        <strain evidence="7">CP</strain>
    </source>
</reference>
<feature type="region of interest" description="Disordered" evidence="5">
    <location>
        <begin position="412"/>
        <end position="491"/>
    </location>
</feature>
<evidence type="ECO:0000256" key="5">
    <source>
        <dbReference type="SAM" id="MobiDB-lite"/>
    </source>
</evidence>
<dbReference type="GO" id="GO:0003677">
    <property type="term" value="F:DNA binding"/>
    <property type="evidence" value="ECO:0007669"/>
    <property type="project" value="UniProtKB-KW"/>
</dbReference>
<dbReference type="InterPro" id="IPR001005">
    <property type="entry name" value="SANT/Myb"/>
</dbReference>
<dbReference type="InterPro" id="IPR006447">
    <property type="entry name" value="Myb_dom_plants"/>
</dbReference>
<name>A0AAV9FEQ5_ACOCL</name>
<dbReference type="Proteomes" id="UP001180020">
    <property type="component" value="Unassembled WGS sequence"/>
</dbReference>
<evidence type="ECO:0000313" key="8">
    <source>
        <dbReference type="Proteomes" id="UP001180020"/>
    </source>
</evidence>
<dbReference type="InterPro" id="IPR009057">
    <property type="entry name" value="Homeodomain-like_sf"/>
</dbReference>
<keyword evidence="1" id="KW-0805">Transcription regulation</keyword>
<feature type="region of interest" description="Disordered" evidence="5">
    <location>
        <begin position="47"/>
        <end position="66"/>
    </location>
</feature>
<evidence type="ECO:0000256" key="1">
    <source>
        <dbReference type="ARBA" id="ARBA00023015"/>
    </source>
</evidence>
<evidence type="ECO:0000256" key="2">
    <source>
        <dbReference type="ARBA" id="ARBA00023125"/>
    </source>
</evidence>
<dbReference type="GO" id="GO:0003700">
    <property type="term" value="F:DNA-binding transcription factor activity"/>
    <property type="evidence" value="ECO:0007669"/>
    <property type="project" value="InterPro"/>
</dbReference>